<comment type="caution">
    <text evidence="1">The sequence shown here is derived from an EMBL/GenBank/DDBJ whole genome shotgun (WGS) entry which is preliminary data.</text>
</comment>
<reference evidence="1" key="1">
    <citation type="submission" date="2022-07" db="EMBL/GenBank/DDBJ databases">
        <title>Phylogenomic reconstructions and comparative analyses of Kickxellomycotina fungi.</title>
        <authorList>
            <person name="Reynolds N.K."/>
            <person name="Stajich J.E."/>
            <person name="Barry K."/>
            <person name="Grigoriev I.V."/>
            <person name="Crous P."/>
            <person name="Smith M.E."/>
        </authorList>
    </citation>
    <scope>NUCLEOTIDE SEQUENCE</scope>
    <source>
        <strain evidence="1">RSA 567</strain>
    </source>
</reference>
<evidence type="ECO:0000313" key="1">
    <source>
        <dbReference type="EMBL" id="KAJ1979923.1"/>
    </source>
</evidence>
<protein>
    <submittedName>
        <fullName evidence="1">Uncharacterized protein</fullName>
    </submittedName>
</protein>
<proteinExistence type="predicted"/>
<accession>A0A9W8B8F5</accession>
<dbReference type="OrthoDB" id="10355426at2759"/>
<organism evidence="1 2">
    <name type="scientific">Dimargaris verticillata</name>
    <dbReference type="NCBI Taxonomy" id="2761393"/>
    <lineage>
        <taxon>Eukaryota</taxon>
        <taxon>Fungi</taxon>
        <taxon>Fungi incertae sedis</taxon>
        <taxon>Zoopagomycota</taxon>
        <taxon>Kickxellomycotina</taxon>
        <taxon>Dimargaritomycetes</taxon>
        <taxon>Dimargaritales</taxon>
        <taxon>Dimargaritaceae</taxon>
        <taxon>Dimargaris</taxon>
    </lineage>
</organism>
<sequence length="243" mass="27089">MLDAINVAPYVHQPAELRYVGVEATKQPFAKLDVNTFANQHPLVYLFRKGDHVAVVNVRNAMLDLLESPTRTTFDHTPLIELLNQRAKHERSPMVQVYDQAKAALMAYAQVQLPNYLAQTAMAAQDMDAMQSLMALQMRSPEALADWGLFLVLTTLYSRAPNARTALIKIGQLLEPTMLGQVASCLQSQDYYSSIPSSWKMLKMPADSSVCYDVIGGLSYLDSLRDSNLFTAILKFKGEPSFP</sequence>
<dbReference type="AlphaFoldDB" id="A0A9W8B8F5"/>
<keyword evidence="2" id="KW-1185">Reference proteome</keyword>
<name>A0A9W8B8F5_9FUNG</name>
<dbReference type="Proteomes" id="UP001151582">
    <property type="component" value="Unassembled WGS sequence"/>
</dbReference>
<evidence type="ECO:0000313" key="2">
    <source>
        <dbReference type="Proteomes" id="UP001151582"/>
    </source>
</evidence>
<gene>
    <name evidence="1" type="ORF">H4R34_002644</name>
</gene>
<dbReference type="EMBL" id="JANBQB010000194">
    <property type="protein sequence ID" value="KAJ1979923.1"/>
    <property type="molecule type" value="Genomic_DNA"/>
</dbReference>